<sequence length="110" mass="11967">MTDPDPAAERFAELVEELEPLAGVTGPGAGGRRFGSDALKADNRIFAMLSAGRLVVKLPRTRVDELVAAGEGEHYDAGRGRPMKEWLALDPASALSWEQLAREAYAFVRR</sequence>
<comment type="caution">
    <text evidence="1">The sequence shown here is derived from an EMBL/GenBank/DDBJ whole genome shotgun (WGS) entry which is preliminary data.</text>
</comment>
<dbReference type="Proteomes" id="UP001596067">
    <property type="component" value="Unassembled WGS sequence"/>
</dbReference>
<protein>
    <recommendedName>
        <fullName evidence="3">TfoX N-terminal domain-containing protein</fullName>
    </recommendedName>
</protein>
<evidence type="ECO:0000313" key="1">
    <source>
        <dbReference type="EMBL" id="MFC5887516.1"/>
    </source>
</evidence>
<evidence type="ECO:0008006" key="3">
    <source>
        <dbReference type="Google" id="ProtNLM"/>
    </source>
</evidence>
<proteinExistence type="predicted"/>
<organism evidence="1 2">
    <name type="scientific">Kitasatospora aburaviensis</name>
    <dbReference type="NCBI Taxonomy" id="67265"/>
    <lineage>
        <taxon>Bacteria</taxon>
        <taxon>Bacillati</taxon>
        <taxon>Actinomycetota</taxon>
        <taxon>Actinomycetes</taxon>
        <taxon>Kitasatosporales</taxon>
        <taxon>Streptomycetaceae</taxon>
        <taxon>Kitasatospora</taxon>
    </lineage>
</organism>
<dbReference type="EMBL" id="JBHSOD010000028">
    <property type="protein sequence ID" value="MFC5887516.1"/>
    <property type="molecule type" value="Genomic_DNA"/>
</dbReference>
<accession>A0ABW1F097</accession>
<dbReference type="RefSeq" id="WP_313766752.1">
    <property type="nucleotide sequence ID" value="NZ_BAAAVH010000014.1"/>
</dbReference>
<evidence type="ECO:0000313" key="2">
    <source>
        <dbReference type="Proteomes" id="UP001596067"/>
    </source>
</evidence>
<reference evidence="2" key="1">
    <citation type="journal article" date="2019" name="Int. J. Syst. Evol. Microbiol.">
        <title>The Global Catalogue of Microorganisms (GCM) 10K type strain sequencing project: providing services to taxonomists for standard genome sequencing and annotation.</title>
        <authorList>
            <consortium name="The Broad Institute Genomics Platform"/>
            <consortium name="The Broad Institute Genome Sequencing Center for Infectious Disease"/>
            <person name="Wu L."/>
            <person name="Ma J."/>
        </authorList>
    </citation>
    <scope>NUCLEOTIDE SEQUENCE [LARGE SCALE GENOMIC DNA]</scope>
    <source>
        <strain evidence="2">CGMCC 4.1469</strain>
    </source>
</reference>
<gene>
    <name evidence="1" type="ORF">ACFP0N_21335</name>
</gene>
<name>A0ABW1F097_9ACTN</name>
<dbReference type="SUPFAM" id="SSF159894">
    <property type="entry name" value="YgaC/TfoX-N like"/>
    <property type="match status" value="1"/>
</dbReference>
<keyword evidence="2" id="KW-1185">Reference proteome</keyword>